<gene>
    <name evidence="1" type="ORF">PFLmoz3_05888</name>
</gene>
<dbReference type="AlphaFoldDB" id="A0A109LBI0"/>
<evidence type="ECO:0000313" key="2">
    <source>
        <dbReference type="Proteomes" id="UP000061348"/>
    </source>
</evidence>
<name>A0A109LBI0_PSEFL</name>
<proteinExistence type="predicted"/>
<sequence length="105" mass="11624">MSETLPITLRIGLLQHIAHRVELQSTASTDCLLKQIIPLIEGQWPIRHIQALQITLGLRYQLASYPVVVEMTSTGRVILAHHPPTLITFSRSRLSHPVCKALGAG</sequence>
<accession>A0A109LBI0</accession>
<dbReference type="EMBL" id="LCYA01000180">
    <property type="protein sequence ID" value="KWV84484.1"/>
    <property type="molecule type" value="Genomic_DNA"/>
</dbReference>
<evidence type="ECO:0000313" key="1">
    <source>
        <dbReference type="EMBL" id="KWV84484.1"/>
    </source>
</evidence>
<organism evidence="1 2">
    <name type="scientific">Pseudomonas fluorescens</name>
    <dbReference type="NCBI Taxonomy" id="294"/>
    <lineage>
        <taxon>Bacteria</taxon>
        <taxon>Pseudomonadati</taxon>
        <taxon>Pseudomonadota</taxon>
        <taxon>Gammaproteobacteria</taxon>
        <taxon>Pseudomonadales</taxon>
        <taxon>Pseudomonadaceae</taxon>
        <taxon>Pseudomonas</taxon>
    </lineage>
</organism>
<protein>
    <submittedName>
        <fullName evidence="1">Uncharacterized protein</fullName>
    </submittedName>
</protein>
<comment type="caution">
    <text evidence="1">The sequence shown here is derived from an EMBL/GenBank/DDBJ whole genome shotgun (WGS) entry which is preliminary data.</text>
</comment>
<reference evidence="1 2" key="1">
    <citation type="submission" date="2015-05" db="EMBL/GenBank/DDBJ databases">
        <title>A genomic and transcriptomic approach to investigate the blue pigment phenotype in Pseudomonas fluorescens.</title>
        <authorList>
            <person name="Andreani N.A."/>
            <person name="Cardazzo B."/>
        </authorList>
    </citation>
    <scope>NUCLEOTIDE SEQUENCE [LARGE SCALE GENOMIC DNA]</scope>
    <source>
        <strain evidence="1 2">Ps_22</strain>
    </source>
</reference>
<dbReference type="Proteomes" id="UP000061348">
    <property type="component" value="Unassembled WGS sequence"/>
</dbReference>